<organism evidence="2 3">
    <name type="scientific">Protopolystoma xenopodis</name>
    <dbReference type="NCBI Taxonomy" id="117903"/>
    <lineage>
        <taxon>Eukaryota</taxon>
        <taxon>Metazoa</taxon>
        <taxon>Spiralia</taxon>
        <taxon>Lophotrochozoa</taxon>
        <taxon>Platyhelminthes</taxon>
        <taxon>Monogenea</taxon>
        <taxon>Polyopisthocotylea</taxon>
        <taxon>Polystomatidea</taxon>
        <taxon>Polystomatidae</taxon>
        <taxon>Protopolystoma</taxon>
    </lineage>
</organism>
<comment type="caution">
    <text evidence="2">The sequence shown here is derived from an EMBL/GenBank/DDBJ whole genome shotgun (WGS) entry which is preliminary data.</text>
</comment>
<keyword evidence="3" id="KW-1185">Reference proteome</keyword>
<evidence type="ECO:0000313" key="3">
    <source>
        <dbReference type="Proteomes" id="UP000784294"/>
    </source>
</evidence>
<proteinExistence type="predicted"/>
<feature type="region of interest" description="Disordered" evidence="1">
    <location>
        <begin position="27"/>
        <end position="46"/>
    </location>
</feature>
<dbReference type="EMBL" id="CAAALY010021467">
    <property type="protein sequence ID" value="VEL14525.1"/>
    <property type="molecule type" value="Genomic_DNA"/>
</dbReference>
<feature type="compositionally biased region" description="Polar residues" evidence="1">
    <location>
        <begin position="133"/>
        <end position="168"/>
    </location>
</feature>
<dbReference type="AlphaFoldDB" id="A0A3S4ZLF0"/>
<feature type="compositionally biased region" description="Polar residues" evidence="1">
    <location>
        <begin position="89"/>
        <end position="105"/>
    </location>
</feature>
<sequence length="168" mass="19062">MPSSELADLSPHEAIMYARIMRQYKQPRTAQNLKRQQAQNSPLSQSNSLRQQILPQTFQVEHINQLGISIKGQDLRSAHSIVATRSRPPYQQQLQRHPTYANTSPLTVDSFSSGGVNDTTLLLDKASLKPRLSSAQQNEPGTNLRQTHSRSFLQSEQRQPQSYQLTRK</sequence>
<protein>
    <submittedName>
        <fullName evidence="2">Uncharacterized protein</fullName>
    </submittedName>
</protein>
<name>A0A3S4ZLF0_9PLAT</name>
<gene>
    <name evidence="2" type="ORF">PXEA_LOCUS7965</name>
</gene>
<dbReference type="Proteomes" id="UP000784294">
    <property type="component" value="Unassembled WGS sequence"/>
</dbReference>
<evidence type="ECO:0000313" key="2">
    <source>
        <dbReference type="EMBL" id="VEL14525.1"/>
    </source>
</evidence>
<evidence type="ECO:0000256" key="1">
    <source>
        <dbReference type="SAM" id="MobiDB-lite"/>
    </source>
</evidence>
<reference evidence="2" key="1">
    <citation type="submission" date="2018-11" db="EMBL/GenBank/DDBJ databases">
        <authorList>
            <consortium name="Pathogen Informatics"/>
        </authorList>
    </citation>
    <scope>NUCLEOTIDE SEQUENCE</scope>
</reference>
<feature type="region of interest" description="Disordered" evidence="1">
    <location>
        <begin position="85"/>
        <end position="105"/>
    </location>
</feature>
<feature type="region of interest" description="Disordered" evidence="1">
    <location>
        <begin position="132"/>
        <end position="168"/>
    </location>
</feature>
<accession>A0A3S4ZLF0</accession>